<organism evidence="1 2">
    <name type="scientific">Brevibacillus panacihumi W25</name>
    <dbReference type="NCBI Taxonomy" id="1408254"/>
    <lineage>
        <taxon>Bacteria</taxon>
        <taxon>Bacillati</taxon>
        <taxon>Bacillota</taxon>
        <taxon>Bacilli</taxon>
        <taxon>Bacillales</taxon>
        <taxon>Paenibacillaceae</taxon>
        <taxon>Brevibacillus</taxon>
    </lineage>
</organism>
<dbReference type="STRING" id="1408254.T458_10675"/>
<gene>
    <name evidence="1" type="ORF">T458_10675</name>
</gene>
<keyword evidence="2" id="KW-1185">Reference proteome</keyword>
<dbReference type="Proteomes" id="UP000017973">
    <property type="component" value="Unassembled WGS sequence"/>
</dbReference>
<sequence length="61" mass="7307">MNLIGLSTVFFCTPNSMDVNIFHENEKFRFFKQYGVLKESRQRNLLAAKYKKDWCNSNREV</sequence>
<dbReference type="EMBL" id="AYJU01000015">
    <property type="protein sequence ID" value="EST55098.1"/>
    <property type="molecule type" value="Genomic_DNA"/>
</dbReference>
<dbReference type="HOGENOM" id="CLU_2913444_0_0_9"/>
<dbReference type="AlphaFoldDB" id="V6MI63"/>
<evidence type="ECO:0000313" key="1">
    <source>
        <dbReference type="EMBL" id="EST55098.1"/>
    </source>
</evidence>
<protein>
    <submittedName>
        <fullName evidence="1">Uncharacterized protein</fullName>
    </submittedName>
</protein>
<name>V6MI63_9BACL</name>
<reference evidence="1 2" key="1">
    <citation type="journal article" date="2014" name="Genome Announc.">
        <title>Draft Genome Sequence of Brevibacillus panacihumi Strain W25, a Halotolerant Hydrocarbon-Degrading Bacterium.</title>
        <authorList>
            <person name="Wang X."/>
            <person name="Jin D."/>
            <person name="Zhou L."/>
            <person name="Wu L."/>
            <person name="An W."/>
            <person name="Chen Y."/>
            <person name="Zhao L."/>
        </authorList>
    </citation>
    <scope>NUCLEOTIDE SEQUENCE [LARGE SCALE GENOMIC DNA]</scope>
    <source>
        <strain evidence="1 2">W25</strain>
    </source>
</reference>
<dbReference type="PATRIC" id="fig|1408254.3.peg.2115"/>
<comment type="caution">
    <text evidence="1">The sequence shown here is derived from an EMBL/GenBank/DDBJ whole genome shotgun (WGS) entry which is preliminary data.</text>
</comment>
<accession>V6MI63</accession>
<proteinExistence type="predicted"/>
<evidence type="ECO:0000313" key="2">
    <source>
        <dbReference type="Proteomes" id="UP000017973"/>
    </source>
</evidence>